<keyword evidence="2" id="KW-0486">Methionine biosynthesis</keyword>
<feature type="binding site" evidence="2">
    <location>
        <position position="204"/>
    </location>
    <ligand>
        <name>substrate</name>
    </ligand>
</feature>
<dbReference type="PANTHER" id="PTHR43475:SF1">
    <property type="entry name" value="METHYLTHIORIBOSE-1-PHOSPHATE ISOMERASE"/>
    <property type="match status" value="1"/>
</dbReference>
<dbReference type="NCBIfam" id="TIGR00524">
    <property type="entry name" value="eIF-2B_rel"/>
    <property type="match status" value="1"/>
</dbReference>
<evidence type="ECO:0000256" key="2">
    <source>
        <dbReference type="HAMAP-Rule" id="MF_01678"/>
    </source>
</evidence>
<evidence type="ECO:0000256" key="1">
    <source>
        <dbReference type="ARBA" id="ARBA00023235"/>
    </source>
</evidence>
<dbReference type="NCBIfam" id="TIGR00512">
    <property type="entry name" value="salvage_mtnA"/>
    <property type="match status" value="1"/>
</dbReference>
<dbReference type="HAMAP" id="MF_01678">
    <property type="entry name" value="Salvage_MtnA"/>
    <property type="match status" value="1"/>
</dbReference>
<protein>
    <recommendedName>
        <fullName evidence="2">Methylthioribose-1-phosphate isomerase</fullName>
        <shortName evidence="2">M1Pi</shortName>
        <shortName evidence="2">MTR-1-P isomerase</shortName>
        <ecNumber evidence="2">5.3.1.23</ecNumber>
    </recommendedName>
    <alternativeName>
        <fullName evidence="2">S-methyl-5-thioribose-1-phosphate isomerase</fullName>
    </alternativeName>
</protein>
<dbReference type="GO" id="GO:0046523">
    <property type="term" value="F:S-methyl-5-thioribose-1-phosphate isomerase activity"/>
    <property type="evidence" value="ECO:0007669"/>
    <property type="project" value="UniProtKB-EC"/>
</dbReference>
<dbReference type="InterPro" id="IPR000649">
    <property type="entry name" value="IF-2B-related"/>
</dbReference>
<dbReference type="Proteomes" id="UP001059295">
    <property type="component" value="Chromosome"/>
</dbReference>
<dbReference type="EMBL" id="CP102294">
    <property type="protein sequence ID" value="UWN57888.1"/>
    <property type="molecule type" value="Genomic_DNA"/>
</dbReference>
<keyword evidence="2" id="KW-0028">Amino-acid biosynthesis</keyword>
<comment type="function">
    <text evidence="2">Catalyzes the interconversion of methylthioribose-1-phosphate (MTR-1-P) into methylthioribulose-1-phosphate (MTRu-1-P).</text>
</comment>
<feature type="binding site" evidence="2">
    <location>
        <begin position="54"/>
        <end position="56"/>
    </location>
    <ligand>
        <name>substrate</name>
    </ligand>
</feature>
<dbReference type="RefSeq" id="WP_051012957.1">
    <property type="nucleotide sequence ID" value="NZ_CAPH01000002.1"/>
</dbReference>
<comment type="similarity">
    <text evidence="2">Belongs to the EIF-2B alpha/beta/delta subunits family. MtnA subfamily.</text>
</comment>
<dbReference type="PANTHER" id="PTHR43475">
    <property type="entry name" value="METHYLTHIORIBOSE-1-PHOSPHATE ISOMERASE"/>
    <property type="match status" value="1"/>
</dbReference>
<dbReference type="InterPro" id="IPR005251">
    <property type="entry name" value="IF-M1Pi"/>
</dbReference>
<evidence type="ECO:0000313" key="3">
    <source>
        <dbReference type="EMBL" id="UWN57888.1"/>
    </source>
</evidence>
<comment type="pathway">
    <text evidence="2">Amino-acid biosynthesis; L-methionine biosynthesis via salvage pathway; L-methionine from S-methyl-5-thio-alpha-D-ribose 1-phosphate: step 1/6.</text>
</comment>
<dbReference type="InterPro" id="IPR027363">
    <property type="entry name" value="M1Pi_N"/>
</dbReference>
<keyword evidence="1 2" id="KW-0413">Isomerase</keyword>
<keyword evidence="4" id="KW-1185">Reference proteome</keyword>
<name>A0ABY5V207_9BACT</name>
<dbReference type="GeneID" id="82890801"/>
<reference evidence="3" key="1">
    <citation type="journal article" date="2022" name="Cell">
        <title>Design, construction, and in vivo augmentation of a complex gut microbiome.</title>
        <authorList>
            <person name="Cheng A.G."/>
            <person name="Ho P.Y."/>
            <person name="Aranda-Diaz A."/>
            <person name="Jain S."/>
            <person name="Yu F.B."/>
            <person name="Meng X."/>
            <person name="Wang M."/>
            <person name="Iakiviak M."/>
            <person name="Nagashima K."/>
            <person name="Zhao A."/>
            <person name="Murugkar P."/>
            <person name="Patil A."/>
            <person name="Atabakhsh K."/>
            <person name="Weakley A."/>
            <person name="Yan J."/>
            <person name="Brumbaugh A.R."/>
            <person name="Higginbottom S."/>
            <person name="Dimas A."/>
            <person name="Shiver A.L."/>
            <person name="Deutschbauer A."/>
            <person name="Neff N."/>
            <person name="Sonnenburg J.L."/>
            <person name="Huang K.C."/>
            <person name="Fischbach M.A."/>
        </authorList>
    </citation>
    <scope>NUCLEOTIDE SEQUENCE</scope>
    <source>
        <strain evidence="3">AP11</strain>
    </source>
</reference>
<dbReference type="SUPFAM" id="SSF100950">
    <property type="entry name" value="NagB/RpiA/CoA transferase-like"/>
    <property type="match status" value="1"/>
</dbReference>
<dbReference type="Gene3D" id="1.20.120.420">
    <property type="entry name" value="translation initiation factor eif-2b, domain 1"/>
    <property type="match status" value="1"/>
</dbReference>
<dbReference type="Gene3D" id="3.40.50.10470">
    <property type="entry name" value="Translation initiation factor eif-2b, domain 2"/>
    <property type="match status" value="1"/>
</dbReference>
<feature type="site" description="Transition state stabilizer" evidence="2">
    <location>
        <position position="165"/>
    </location>
</feature>
<dbReference type="InterPro" id="IPR037171">
    <property type="entry name" value="NagB/RpiA_transferase-like"/>
</dbReference>
<accession>A0ABY5V207</accession>
<organism evidence="3 4">
    <name type="scientific">Alistipes ihumii AP11</name>
    <dbReference type="NCBI Taxonomy" id="1211813"/>
    <lineage>
        <taxon>Bacteria</taxon>
        <taxon>Pseudomonadati</taxon>
        <taxon>Bacteroidota</taxon>
        <taxon>Bacteroidia</taxon>
        <taxon>Bacteroidales</taxon>
        <taxon>Rikenellaceae</taxon>
        <taxon>Alistipes</taxon>
    </lineage>
</organism>
<proteinExistence type="inferred from homology"/>
<dbReference type="EC" id="5.3.1.23" evidence="2"/>
<feature type="binding site" evidence="2">
    <location>
        <begin position="255"/>
        <end position="256"/>
    </location>
    <ligand>
        <name>substrate</name>
    </ligand>
</feature>
<sequence length="360" mass="39109">MTNEFFPDLRTVRLDEPGGAVVILDQTRLPGEETYVELRTPEQIWEAIRELKVRGAPAIGVTAAYGIYVCCRRAGGSCFDDLCETFDRTAAYLASSRPTAVNLSAALERMRNCLLAHRDEPAAGIWDRLRDEAEAIRREDATACRQIGEYGLSLLEPGAGILTHCNAGHLATSEYGTALAPLYLGQERGYGFRVYADETRPLLQGARLTSYELMRAGIDVTLICDNMASLVMSEGRVQAVLVGCDRIAANGDAANKIGTSGVAVLARHYGIPFYVLGPTSTIDADCPTGASIPIEQRDPAEVTEAHYAQRMAPRNVKVYNPAFDVTPCDLITAIVTERGIARPPFDDALRAWSLPGRAGR</sequence>
<dbReference type="Pfam" id="PF01008">
    <property type="entry name" value="IF-2B"/>
    <property type="match status" value="1"/>
</dbReference>
<feature type="active site" description="Proton donor" evidence="2">
    <location>
        <position position="245"/>
    </location>
</feature>
<evidence type="ECO:0000313" key="4">
    <source>
        <dbReference type="Proteomes" id="UP001059295"/>
    </source>
</evidence>
<dbReference type="NCBIfam" id="NF004326">
    <property type="entry name" value="PRK05720.1"/>
    <property type="match status" value="1"/>
</dbReference>
<feature type="binding site" evidence="2">
    <location>
        <position position="97"/>
    </location>
    <ligand>
        <name>substrate</name>
    </ligand>
</feature>
<dbReference type="InterPro" id="IPR042529">
    <property type="entry name" value="IF_2B-like_C"/>
</dbReference>
<gene>
    <name evidence="2 3" type="primary">mtnA</name>
    <name evidence="3" type="ORF">NQ491_03665</name>
</gene>
<comment type="catalytic activity">
    <reaction evidence="2">
        <text>5-(methylsulfanyl)-alpha-D-ribose 1-phosphate = 5-(methylsulfanyl)-D-ribulose 1-phosphate</text>
        <dbReference type="Rhea" id="RHEA:19989"/>
        <dbReference type="ChEBI" id="CHEBI:58533"/>
        <dbReference type="ChEBI" id="CHEBI:58548"/>
        <dbReference type="EC" id="5.3.1.23"/>
    </reaction>
</comment>
<dbReference type="InterPro" id="IPR011559">
    <property type="entry name" value="Initiation_fac_2B_a/b/d"/>
</dbReference>